<comment type="caution">
    <text evidence="6">The sequence shown here is derived from an EMBL/GenBank/DDBJ whole genome shotgun (WGS) entry which is preliminary data.</text>
</comment>
<proteinExistence type="predicted"/>
<reference evidence="6 7" key="1">
    <citation type="journal article" date="2020" name="Microorganisms">
        <title>Osmotic Adaptation and Compatible Solute Biosynthesis of Phototrophic Bacteria as Revealed from Genome Analyses.</title>
        <authorList>
            <person name="Imhoff J.F."/>
            <person name="Rahn T."/>
            <person name="Kunzel S."/>
            <person name="Keller A."/>
            <person name="Neulinger S.C."/>
        </authorList>
    </citation>
    <scope>NUCLEOTIDE SEQUENCE [LARGE SCALE GENOMIC DNA]</scope>
    <source>
        <strain evidence="6 7">DSM 15116</strain>
    </source>
</reference>
<dbReference type="Pfam" id="PF01124">
    <property type="entry name" value="MAPEG"/>
    <property type="match status" value="1"/>
</dbReference>
<evidence type="ECO:0000256" key="5">
    <source>
        <dbReference type="SAM" id="Phobius"/>
    </source>
</evidence>
<evidence type="ECO:0000313" key="6">
    <source>
        <dbReference type="EMBL" id="MBK1727547.1"/>
    </source>
</evidence>
<evidence type="ECO:0000256" key="3">
    <source>
        <dbReference type="ARBA" id="ARBA00022989"/>
    </source>
</evidence>
<dbReference type="PANTHER" id="PTHR35371:SF1">
    <property type="entry name" value="BLR7753 PROTEIN"/>
    <property type="match status" value="1"/>
</dbReference>
<dbReference type="EMBL" id="NRSH01000175">
    <property type="protein sequence ID" value="MBK1727547.1"/>
    <property type="molecule type" value="Genomic_DNA"/>
</dbReference>
<keyword evidence="2 5" id="KW-0812">Transmembrane</keyword>
<sequence length="126" mass="13380">MSIAHWMILAAAVLPLVFAGLAKGGAASFDNRRPREWLAAQEGWRQRAHWAQQNSYEAFPPFAAAVLVAEQVGAAQVAVDALAVLFIGLRLVYGALYIADLSTLRSLAWTAGLACVVGLFLAAAQA</sequence>
<keyword evidence="4 5" id="KW-0472">Membrane</keyword>
<accession>A0ABS1E8T9</accession>
<keyword evidence="3 5" id="KW-1133">Transmembrane helix</keyword>
<evidence type="ECO:0000256" key="2">
    <source>
        <dbReference type="ARBA" id="ARBA00022692"/>
    </source>
</evidence>
<dbReference type="InterPro" id="IPR001129">
    <property type="entry name" value="Membr-assoc_MAPEG"/>
</dbReference>
<feature type="transmembrane region" description="Helical" evidence="5">
    <location>
        <begin position="77"/>
        <end position="99"/>
    </location>
</feature>
<feature type="transmembrane region" description="Helical" evidence="5">
    <location>
        <begin position="106"/>
        <end position="124"/>
    </location>
</feature>
<dbReference type="InterPro" id="IPR023352">
    <property type="entry name" value="MAPEG-like_dom_sf"/>
</dbReference>
<evidence type="ECO:0008006" key="8">
    <source>
        <dbReference type="Google" id="ProtNLM"/>
    </source>
</evidence>
<dbReference type="Gene3D" id="1.20.120.550">
    <property type="entry name" value="Membrane associated eicosanoid/glutathione metabolism-like domain"/>
    <property type="match status" value="1"/>
</dbReference>
<dbReference type="SUPFAM" id="SSF161084">
    <property type="entry name" value="MAPEG domain-like"/>
    <property type="match status" value="1"/>
</dbReference>
<keyword evidence="7" id="KW-1185">Reference proteome</keyword>
<evidence type="ECO:0000313" key="7">
    <source>
        <dbReference type="Proteomes" id="UP000738126"/>
    </source>
</evidence>
<comment type="subcellular location">
    <subcellularLocation>
        <location evidence="1">Membrane</location>
    </subcellularLocation>
</comment>
<dbReference type="RefSeq" id="WP_200261046.1">
    <property type="nucleotide sequence ID" value="NZ_NRSH01000175.1"/>
</dbReference>
<dbReference type="PANTHER" id="PTHR35371">
    <property type="entry name" value="INNER MEMBRANE PROTEIN"/>
    <property type="match status" value="1"/>
</dbReference>
<evidence type="ECO:0000256" key="1">
    <source>
        <dbReference type="ARBA" id="ARBA00004370"/>
    </source>
</evidence>
<evidence type="ECO:0000256" key="4">
    <source>
        <dbReference type="ARBA" id="ARBA00023136"/>
    </source>
</evidence>
<gene>
    <name evidence="6" type="ORF">CKO13_11095</name>
</gene>
<protein>
    <recommendedName>
        <fullName evidence="8">MAPEG superfamily protein</fullName>
    </recommendedName>
</protein>
<dbReference type="Proteomes" id="UP000738126">
    <property type="component" value="Unassembled WGS sequence"/>
</dbReference>
<organism evidence="6 7">
    <name type="scientific">Halorhodospira neutriphila</name>
    <dbReference type="NCBI Taxonomy" id="168379"/>
    <lineage>
        <taxon>Bacteria</taxon>
        <taxon>Pseudomonadati</taxon>
        <taxon>Pseudomonadota</taxon>
        <taxon>Gammaproteobacteria</taxon>
        <taxon>Chromatiales</taxon>
        <taxon>Ectothiorhodospiraceae</taxon>
        <taxon>Halorhodospira</taxon>
    </lineage>
</organism>
<name>A0ABS1E8T9_9GAMM</name>